<keyword evidence="8" id="KW-1185">Reference proteome</keyword>
<gene>
    <name evidence="7" type="ORF">CDD81_4509</name>
</gene>
<dbReference type="GO" id="GO:0016020">
    <property type="term" value="C:membrane"/>
    <property type="evidence" value="ECO:0007669"/>
    <property type="project" value="UniProtKB-SubCell"/>
</dbReference>
<keyword evidence="3 6" id="KW-1133">Transmembrane helix</keyword>
<dbReference type="Pfam" id="PF08592">
    <property type="entry name" value="Anthrone_oxy"/>
    <property type="match status" value="1"/>
</dbReference>
<comment type="subcellular location">
    <subcellularLocation>
        <location evidence="1">Membrane</location>
        <topology evidence="1">Multi-pass membrane protein</topology>
    </subcellularLocation>
</comment>
<comment type="caution">
    <text evidence="7">The sequence shown here is derived from an EMBL/GenBank/DDBJ whole genome shotgun (WGS) entry which is preliminary data.</text>
</comment>
<dbReference type="EMBL" id="NJET01000003">
    <property type="protein sequence ID" value="PHH67114.1"/>
    <property type="molecule type" value="Genomic_DNA"/>
</dbReference>
<evidence type="ECO:0000313" key="8">
    <source>
        <dbReference type="Proteomes" id="UP000226192"/>
    </source>
</evidence>
<name>A0A2C5YJE5_9HYPO</name>
<feature type="transmembrane region" description="Helical" evidence="6">
    <location>
        <begin position="86"/>
        <end position="105"/>
    </location>
</feature>
<comment type="similarity">
    <text evidence="5">Belongs to the anthrone oxygenase family.</text>
</comment>
<evidence type="ECO:0000256" key="1">
    <source>
        <dbReference type="ARBA" id="ARBA00004141"/>
    </source>
</evidence>
<reference evidence="7 8" key="1">
    <citation type="submission" date="2017-06" db="EMBL/GenBank/DDBJ databases">
        <title>Ant-infecting Ophiocordyceps genomes reveal a high diversity of potential behavioral manipulation genes and a possible major role for enterotoxins.</title>
        <authorList>
            <person name="De Bekker C."/>
            <person name="Evans H.C."/>
            <person name="Brachmann A."/>
            <person name="Hughes D.P."/>
        </authorList>
    </citation>
    <scope>NUCLEOTIDE SEQUENCE [LARGE SCALE GENOMIC DNA]</scope>
    <source>
        <strain evidence="7 8">Map64</strain>
    </source>
</reference>
<evidence type="ECO:0000256" key="4">
    <source>
        <dbReference type="ARBA" id="ARBA00023136"/>
    </source>
</evidence>
<evidence type="ECO:0000256" key="6">
    <source>
        <dbReference type="SAM" id="Phobius"/>
    </source>
</evidence>
<evidence type="ECO:0008006" key="9">
    <source>
        <dbReference type="Google" id="ProtNLM"/>
    </source>
</evidence>
<accession>A0A2C5YJE5</accession>
<dbReference type="OrthoDB" id="5954308at2759"/>
<proteinExistence type="inferred from homology"/>
<dbReference type="Proteomes" id="UP000226192">
    <property type="component" value="Unassembled WGS sequence"/>
</dbReference>
<dbReference type="PANTHER" id="PTHR35042:SF1">
    <property type="entry name" value="DUF1772-DOMAIN-CONTAINING PROTEIN"/>
    <property type="match status" value="1"/>
</dbReference>
<protein>
    <recommendedName>
        <fullName evidence="9">DUF1772 domain-containing protein</fullName>
    </recommendedName>
</protein>
<keyword evidence="4 6" id="KW-0472">Membrane</keyword>
<dbReference type="AlphaFoldDB" id="A0A2C5YJE5"/>
<evidence type="ECO:0000256" key="5">
    <source>
        <dbReference type="ARBA" id="ARBA00034313"/>
    </source>
</evidence>
<evidence type="ECO:0000256" key="2">
    <source>
        <dbReference type="ARBA" id="ARBA00022692"/>
    </source>
</evidence>
<keyword evidence="2 6" id="KW-0812">Transmembrane</keyword>
<evidence type="ECO:0000313" key="7">
    <source>
        <dbReference type="EMBL" id="PHH67114.1"/>
    </source>
</evidence>
<sequence length="164" mass="16716">MQLSGPSLVAVATGIVGSAWSAGAIMSLSVIAAPAAKAVPQTTAQVWSELYARGASIMPKVGAAVALSYAYAAGDIYGRGAADPSLWQGLAAAAACVLAIVPFTLTAMKTTNGQLHVAATQSSAGKDEHVERLVETWGRLNFARGLFPLMGTMLGIKVLVDGTQ</sequence>
<dbReference type="PANTHER" id="PTHR35042">
    <property type="entry name" value="ANTHRONE OXYGENASE ENCC"/>
    <property type="match status" value="1"/>
</dbReference>
<organism evidence="7 8">
    <name type="scientific">Ophiocordyceps australis</name>
    <dbReference type="NCBI Taxonomy" id="1399860"/>
    <lineage>
        <taxon>Eukaryota</taxon>
        <taxon>Fungi</taxon>
        <taxon>Dikarya</taxon>
        <taxon>Ascomycota</taxon>
        <taxon>Pezizomycotina</taxon>
        <taxon>Sordariomycetes</taxon>
        <taxon>Hypocreomycetidae</taxon>
        <taxon>Hypocreales</taxon>
        <taxon>Ophiocordycipitaceae</taxon>
        <taxon>Ophiocordyceps</taxon>
    </lineage>
</organism>
<dbReference type="InterPro" id="IPR013901">
    <property type="entry name" value="Anthrone_oxy"/>
</dbReference>
<feature type="transmembrane region" description="Helical" evidence="6">
    <location>
        <begin position="54"/>
        <end position="74"/>
    </location>
</feature>
<evidence type="ECO:0000256" key="3">
    <source>
        <dbReference type="ARBA" id="ARBA00022989"/>
    </source>
</evidence>